<keyword evidence="3" id="KW-1185">Reference proteome</keyword>
<dbReference type="AlphaFoldDB" id="A0A7S9LV13"/>
<dbReference type="Proteomes" id="UP000594800">
    <property type="component" value="Chromosome"/>
</dbReference>
<evidence type="ECO:0000256" key="1">
    <source>
        <dbReference type="SAM" id="Phobius"/>
    </source>
</evidence>
<protein>
    <submittedName>
        <fullName evidence="2">Uncharacterized protein</fullName>
    </submittedName>
</protein>
<reference evidence="2 3" key="1">
    <citation type="submission" date="2020-11" db="EMBL/GenBank/DDBJ databases">
        <title>Description of Pontivivens ytuae sp. nov. isolated from deep sea sediment of Mariana Trench.</title>
        <authorList>
            <person name="Wang Z."/>
            <person name="Sun Q.-L."/>
            <person name="Xu X.-D."/>
            <person name="Tang Y.-Z."/>
            <person name="Zhang J."/>
        </authorList>
    </citation>
    <scope>NUCLEOTIDE SEQUENCE [LARGE SCALE GENOMIC DNA]</scope>
    <source>
        <strain evidence="2 3">MT2928</strain>
    </source>
</reference>
<sequence>MGRRDDAGGSAILTQAEEYAAALARDPLADPRHVTLAAPKPARSRRGLGLVAAGAIAIIVGIVLWQA</sequence>
<gene>
    <name evidence="2" type="ORF">I0K15_08185</name>
</gene>
<keyword evidence="1" id="KW-0472">Membrane</keyword>
<dbReference type="RefSeq" id="WP_196104953.1">
    <property type="nucleotide sequence ID" value="NZ_CP064942.1"/>
</dbReference>
<organism evidence="2 3">
    <name type="scientific">Pontivivens ytuae</name>
    <dbReference type="NCBI Taxonomy" id="2789856"/>
    <lineage>
        <taxon>Bacteria</taxon>
        <taxon>Pseudomonadati</taxon>
        <taxon>Pseudomonadota</taxon>
        <taxon>Alphaproteobacteria</taxon>
        <taxon>Rhodobacterales</taxon>
        <taxon>Paracoccaceae</taxon>
        <taxon>Pontivivens</taxon>
    </lineage>
</organism>
<dbReference type="KEGG" id="poz:I0K15_08185"/>
<evidence type="ECO:0000313" key="2">
    <source>
        <dbReference type="EMBL" id="QPH55691.1"/>
    </source>
</evidence>
<feature type="transmembrane region" description="Helical" evidence="1">
    <location>
        <begin position="47"/>
        <end position="65"/>
    </location>
</feature>
<name>A0A7S9LV13_9RHOB</name>
<keyword evidence="1" id="KW-1133">Transmembrane helix</keyword>
<dbReference type="EMBL" id="CP064942">
    <property type="protein sequence ID" value="QPH55691.1"/>
    <property type="molecule type" value="Genomic_DNA"/>
</dbReference>
<keyword evidence="1" id="KW-0812">Transmembrane</keyword>
<evidence type="ECO:0000313" key="3">
    <source>
        <dbReference type="Proteomes" id="UP000594800"/>
    </source>
</evidence>
<accession>A0A7S9LV13</accession>
<proteinExistence type="predicted"/>